<feature type="repeat" description="TPR" evidence="1">
    <location>
        <begin position="151"/>
        <end position="184"/>
    </location>
</feature>
<proteinExistence type="predicted"/>
<dbReference type="Pfam" id="PF00515">
    <property type="entry name" value="TPR_1"/>
    <property type="match status" value="2"/>
</dbReference>
<feature type="region of interest" description="Disordered" evidence="2">
    <location>
        <begin position="690"/>
        <end position="718"/>
    </location>
</feature>
<evidence type="ECO:0000259" key="3">
    <source>
        <dbReference type="Pfam" id="PF13877"/>
    </source>
</evidence>
<protein>
    <recommendedName>
        <fullName evidence="3">RNA-polymerase II-associated protein 3-like C-terminal domain-containing protein</fullName>
    </recommendedName>
</protein>
<dbReference type="SUPFAM" id="SSF48452">
    <property type="entry name" value="TPR-like"/>
    <property type="match status" value="1"/>
</dbReference>
<dbReference type="SUPFAM" id="SSF48371">
    <property type="entry name" value="ARM repeat"/>
    <property type="match status" value="1"/>
</dbReference>
<feature type="repeat" description="TPR" evidence="1">
    <location>
        <begin position="84"/>
        <end position="117"/>
    </location>
</feature>
<feature type="region of interest" description="Disordered" evidence="2">
    <location>
        <begin position="30"/>
        <end position="67"/>
    </location>
</feature>
<reference evidence="4 5" key="1">
    <citation type="submission" date="2024-05" db="EMBL/GenBank/DDBJ databases">
        <title>Haplotype-resolved chromosome-level genome assembly of Huyou (Citrus changshanensis).</title>
        <authorList>
            <person name="Miao C."/>
            <person name="Chen W."/>
            <person name="Wu Y."/>
            <person name="Wang L."/>
            <person name="Zhao S."/>
            <person name="Grierson D."/>
            <person name="Xu C."/>
            <person name="Chen K."/>
        </authorList>
    </citation>
    <scope>NUCLEOTIDE SEQUENCE [LARGE SCALE GENOMIC DNA]</scope>
    <source>
        <strain evidence="4">01-14</strain>
        <tissue evidence="4">Leaf</tissue>
    </source>
</reference>
<evidence type="ECO:0000313" key="5">
    <source>
        <dbReference type="Proteomes" id="UP001428341"/>
    </source>
</evidence>
<feature type="domain" description="RNA-polymerase II-associated protein 3-like C-terminal" evidence="3">
    <location>
        <begin position="314"/>
        <end position="403"/>
    </location>
</feature>
<sequence>MAKHNRDQALDFQGFLNDLQDWDLSLNEKDKKMKHKASSKDNLVSSSLKSGEKPSPSGNSYSRNYDPVSRISSSLMNEESTPDATSEKELGNECFKQKKFKEAIDCYSRSIALSPTAVAYANRAMAYLKLRRFQEAEDDCTEALNLDDRYIKAYSRRATARKELGKLKESIEDSEFALRLEPQNQEIKKQLAEVKSLYEKEVFQKASKTLEKYGKSGMKVNGHEVRAVRNTTQKTGVAEIQDLTISKKTENKNLRDESKTEGQRDGSGANATHISGLDKRNHRTKKAVLDASVQELATRATSRAVAEAAKNITPPKSAYEFEVSWRGFAGDHALQARLLKAISPNALPQIFKNALSASILIDIVKVVATFFTGEVDLAIKYLEYLTMVPRFDLVIMCLSLADKADLRKVWDETFCNESTPIEYAEILDNLRSKYCLSQSATASQLQAISNSRKIFPACGSMCVCCPALRSRSRQPVKRYKKLLAEIFPKSIDGPPNERKIVKLCEYAAKNPFRIPKIAKYLEERCYKELRCEHIKLINIVTEAYNKMLCMCKVQMAYFAVSLLNVATELLDNSKQETVQILGCQTLSRFIYSQADSTYTHNIEKFVKKVCKLACENGVEHRRSLRASSLQCLSAMVWFMAEFSCIFADFDEIVSATLDNYEPDTCSEDDDERGEPHHNWVDEVVRCEGRGAAAGSDTGPSSMMIRPRPEKKDPSALTREEVETPKVWARICIQRMVDLAKETTTMRRVLDPMFTYFDSRRQWIPRQGLAMIVLSDMAYLMETSGNQQLILASVIHHLDHKNVSHDPQLKSYVIQVASALARQIRSGMVLVEIGSVSDLCRHLRKSFQATVESVGEQESNLNMLLRNSIEDCLLEIAKGMGDTRPLFDMMAMTLEKLPSSGVIARATLGSLIILAHMISVASISSRSQQVFPEALLVQILKAMLHPNVETRVGAHQIFSVLLIPSPINQHHEVASVRSGYLHEPQQWHSNAASTTSITALLEKLRRDKNGVKMDKSRYNVHDEIRGRDSVEDDWKQGHAPKTSSNFYKLSSIIERTAGPTNLVDVEPCVMKFTEDQIVQLLSSFWIQATLPDNLPSNFEAIAHSFNLTLISLRLKNPNDKLMARFFQLPLFLRNLSLDPNNGMLPSVCQRSILVMSTGMLMFAAKVYNIPGLNDLLKTLIPNDLDPYMGIGDDLQIYVRPQADVKEYGSFTDNQQATSLIYELRNKVYESDKIILDIIVQNLSTIIEVEADDLAKQLQEPFTPDDAIMFGPQSILALDHSQMISHSKESLSFDEDIATNSLVEDDATSEASVANLSRFIPRMPTPSPTSHIVSIGQLMESALKVAGQVAGSTISTSPLPYNTLAGHCEALGSGTRQKLSNWLIHENHYTRATNNFSPASPADSYSALEKIISSDEPGQGSVMPQNACTAMKLPPASPFDNFLKAAGC</sequence>
<dbReference type="EMBL" id="JBCGBO010000003">
    <property type="protein sequence ID" value="KAK9215703.1"/>
    <property type="molecule type" value="Genomic_DNA"/>
</dbReference>
<dbReference type="InterPro" id="IPR049152">
    <property type="entry name" value="EFR3-like_ARM"/>
</dbReference>
<feature type="compositionally biased region" description="Basic and acidic residues" evidence="2">
    <location>
        <begin position="248"/>
        <end position="264"/>
    </location>
</feature>
<feature type="region of interest" description="Disordered" evidence="2">
    <location>
        <begin position="248"/>
        <end position="281"/>
    </location>
</feature>
<dbReference type="InterPro" id="IPR055296">
    <property type="entry name" value="SRL2-like"/>
</dbReference>
<dbReference type="InterPro" id="IPR025986">
    <property type="entry name" value="RPAP3-like_C"/>
</dbReference>
<evidence type="ECO:0000256" key="2">
    <source>
        <dbReference type="SAM" id="MobiDB-lite"/>
    </source>
</evidence>
<gene>
    <name evidence="4" type="ORF">WN944_007709</name>
</gene>
<evidence type="ECO:0000313" key="4">
    <source>
        <dbReference type="EMBL" id="KAK9215703.1"/>
    </source>
</evidence>
<dbReference type="PROSITE" id="PS50005">
    <property type="entry name" value="TPR"/>
    <property type="match status" value="2"/>
</dbReference>
<dbReference type="Pfam" id="PF13877">
    <property type="entry name" value="RPAP3_C"/>
    <property type="match status" value="1"/>
</dbReference>
<keyword evidence="5" id="KW-1185">Reference proteome</keyword>
<dbReference type="InterPro" id="IPR011990">
    <property type="entry name" value="TPR-like_helical_dom_sf"/>
</dbReference>
<dbReference type="PANTHER" id="PTHR46087:SF11">
    <property type="entry name" value="PROTEIN SEMI-ROLLED LEAF 2"/>
    <property type="match status" value="1"/>
</dbReference>
<evidence type="ECO:0000256" key="1">
    <source>
        <dbReference type="PROSITE-ProRule" id="PRU00339"/>
    </source>
</evidence>
<accession>A0AAP0MLI5</accession>
<dbReference type="Proteomes" id="UP001428341">
    <property type="component" value="Unassembled WGS sequence"/>
</dbReference>
<name>A0AAP0MLI5_9ROSI</name>
<dbReference type="Gene3D" id="1.25.40.10">
    <property type="entry name" value="Tetratricopeptide repeat domain"/>
    <property type="match status" value="1"/>
</dbReference>
<dbReference type="Pfam" id="PF21052">
    <property type="entry name" value="EFR3_ARM"/>
    <property type="match status" value="1"/>
</dbReference>
<keyword evidence="1" id="KW-0802">TPR repeat</keyword>
<dbReference type="InterPro" id="IPR019734">
    <property type="entry name" value="TPR_rpt"/>
</dbReference>
<dbReference type="SMART" id="SM00028">
    <property type="entry name" value="TPR"/>
    <property type="match status" value="3"/>
</dbReference>
<comment type="caution">
    <text evidence="4">The sequence shown here is derived from an EMBL/GenBank/DDBJ whole genome shotgun (WGS) entry which is preliminary data.</text>
</comment>
<feature type="compositionally biased region" description="Basic and acidic residues" evidence="2">
    <location>
        <begin position="706"/>
        <end position="718"/>
    </location>
</feature>
<dbReference type="PANTHER" id="PTHR46087">
    <property type="entry name" value="PUTATIVE, EXPRESSED-RELATED"/>
    <property type="match status" value="1"/>
</dbReference>
<organism evidence="4 5">
    <name type="scientific">Citrus x changshan-huyou</name>
    <dbReference type="NCBI Taxonomy" id="2935761"/>
    <lineage>
        <taxon>Eukaryota</taxon>
        <taxon>Viridiplantae</taxon>
        <taxon>Streptophyta</taxon>
        <taxon>Embryophyta</taxon>
        <taxon>Tracheophyta</taxon>
        <taxon>Spermatophyta</taxon>
        <taxon>Magnoliopsida</taxon>
        <taxon>eudicotyledons</taxon>
        <taxon>Gunneridae</taxon>
        <taxon>Pentapetalae</taxon>
        <taxon>rosids</taxon>
        <taxon>malvids</taxon>
        <taxon>Sapindales</taxon>
        <taxon>Rutaceae</taxon>
        <taxon>Aurantioideae</taxon>
        <taxon>Citrus</taxon>
    </lineage>
</organism>
<dbReference type="InterPro" id="IPR016024">
    <property type="entry name" value="ARM-type_fold"/>
</dbReference>